<organism evidence="1 2">
    <name type="scientific">Citrus sinensis</name>
    <name type="common">Sweet orange</name>
    <name type="synonym">Citrus aurantium var. sinensis</name>
    <dbReference type="NCBI Taxonomy" id="2711"/>
    <lineage>
        <taxon>Eukaryota</taxon>
        <taxon>Viridiplantae</taxon>
        <taxon>Streptophyta</taxon>
        <taxon>Embryophyta</taxon>
        <taxon>Tracheophyta</taxon>
        <taxon>Spermatophyta</taxon>
        <taxon>Magnoliopsida</taxon>
        <taxon>eudicotyledons</taxon>
        <taxon>Gunneridae</taxon>
        <taxon>Pentapetalae</taxon>
        <taxon>rosids</taxon>
        <taxon>malvids</taxon>
        <taxon>Sapindales</taxon>
        <taxon>Rutaceae</taxon>
        <taxon>Aurantioideae</taxon>
        <taxon>Citrus</taxon>
    </lineage>
</organism>
<evidence type="ECO:0000313" key="2">
    <source>
        <dbReference type="Proteomes" id="UP000829398"/>
    </source>
</evidence>
<sequence>MGCAGSSQSKADGTVKKIRKPKPWKHPQPITKSQLMQLRDEFWDTAPHYGGRKANSSPLAARYSKTTVLISSLLQVMNNLKVFNVEMTLEARNEIWDALRAAAEADLSLAQAIVDSAGVIVQSADLTICYDERGAKYELPKYVLSEPTNLIREVSFGYRTRSPVTHLDIVGKKNRVSVSTCSPERLHIDLKRFSDDVIEDDSVSRRVRSLGLYETVAD</sequence>
<proteinExistence type="predicted"/>
<comment type="caution">
    <text evidence="1">The sequence shown here is derived from an EMBL/GenBank/DDBJ whole genome shotgun (WGS) entry which is preliminary data.</text>
</comment>
<protein>
    <submittedName>
        <fullName evidence="1">UBD domain-containing protein</fullName>
    </submittedName>
</protein>
<keyword evidence="2" id="KW-1185">Reference proteome</keyword>
<reference evidence="2" key="1">
    <citation type="journal article" date="2023" name="Hortic. Res.">
        <title>A chromosome-level phased genome enabling allele-level studies in sweet orange: a case study on citrus Huanglongbing tolerance.</title>
        <authorList>
            <person name="Wu B."/>
            <person name="Yu Q."/>
            <person name="Deng Z."/>
            <person name="Duan Y."/>
            <person name="Luo F."/>
            <person name="Gmitter F. Jr."/>
        </authorList>
    </citation>
    <scope>NUCLEOTIDE SEQUENCE [LARGE SCALE GENOMIC DNA]</scope>
    <source>
        <strain evidence="2">cv. Valencia</strain>
    </source>
</reference>
<name>A0ACB8M0J3_CITSI</name>
<dbReference type="Proteomes" id="UP000829398">
    <property type="component" value="Chromosome 3"/>
</dbReference>
<dbReference type="EMBL" id="CM039172">
    <property type="protein sequence ID" value="KAH9779154.1"/>
    <property type="molecule type" value="Genomic_DNA"/>
</dbReference>
<accession>A0ACB8M0J3</accession>
<gene>
    <name evidence="1" type="ORF">KPL71_007619</name>
</gene>
<evidence type="ECO:0000313" key="1">
    <source>
        <dbReference type="EMBL" id="KAH9779154.1"/>
    </source>
</evidence>